<name>A0A915EST4_9BILA</name>
<evidence type="ECO:0000313" key="2">
    <source>
        <dbReference type="WBParaSite" id="jg9119"/>
    </source>
</evidence>
<evidence type="ECO:0000313" key="1">
    <source>
        <dbReference type="Proteomes" id="UP000887574"/>
    </source>
</evidence>
<dbReference type="Proteomes" id="UP000887574">
    <property type="component" value="Unplaced"/>
</dbReference>
<proteinExistence type="predicted"/>
<dbReference type="WBParaSite" id="jg9119">
    <property type="protein sequence ID" value="jg9119"/>
    <property type="gene ID" value="jg9119"/>
</dbReference>
<accession>A0A915EST4</accession>
<dbReference type="AlphaFoldDB" id="A0A915EST4"/>
<sequence>MDIKLTYQSDILNDLIFHTFREELGSKLEMQWKPFSEILFQYFLVQLQPCANFLVIDVLQPEVPCLSQSNCFCQFIEELPASGRD</sequence>
<reference evidence="2" key="1">
    <citation type="submission" date="2022-11" db="UniProtKB">
        <authorList>
            <consortium name="WormBaseParasite"/>
        </authorList>
    </citation>
    <scope>IDENTIFICATION</scope>
</reference>
<protein>
    <submittedName>
        <fullName evidence="2">Uncharacterized protein</fullName>
    </submittedName>
</protein>
<organism evidence="1 2">
    <name type="scientific">Ditylenchus dipsaci</name>
    <dbReference type="NCBI Taxonomy" id="166011"/>
    <lineage>
        <taxon>Eukaryota</taxon>
        <taxon>Metazoa</taxon>
        <taxon>Ecdysozoa</taxon>
        <taxon>Nematoda</taxon>
        <taxon>Chromadorea</taxon>
        <taxon>Rhabditida</taxon>
        <taxon>Tylenchina</taxon>
        <taxon>Tylenchomorpha</taxon>
        <taxon>Sphaerularioidea</taxon>
        <taxon>Anguinidae</taxon>
        <taxon>Anguininae</taxon>
        <taxon>Ditylenchus</taxon>
    </lineage>
</organism>
<keyword evidence="1" id="KW-1185">Reference proteome</keyword>